<feature type="domain" description="Reverse transcriptase" evidence="1">
    <location>
        <begin position="225"/>
        <end position="302"/>
    </location>
</feature>
<protein>
    <recommendedName>
        <fullName evidence="1">Reverse transcriptase domain-containing protein</fullName>
    </recommendedName>
</protein>
<proteinExistence type="predicted"/>
<dbReference type="Pfam" id="PF00078">
    <property type="entry name" value="RVT_1"/>
    <property type="match status" value="1"/>
</dbReference>
<dbReference type="InterPro" id="IPR000477">
    <property type="entry name" value="RT_dom"/>
</dbReference>
<comment type="caution">
    <text evidence="2">The sequence shown here is derived from an EMBL/GenBank/DDBJ whole genome shotgun (WGS) entry which is preliminary data.</text>
</comment>
<accession>A0A0C2ITZ0</accession>
<dbReference type="EMBL" id="JWZT01005706">
    <property type="protein sequence ID" value="KII60302.1"/>
    <property type="molecule type" value="Genomic_DNA"/>
</dbReference>
<name>A0A0C2ITZ0_THEKT</name>
<dbReference type="InterPro" id="IPR050951">
    <property type="entry name" value="Retrovirus_Pol_polyprotein"/>
</dbReference>
<dbReference type="Gene3D" id="3.10.10.10">
    <property type="entry name" value="HIV Type 1 Reverse Transcriptase, subunit A, domain 1"/>
    <property type="match status" value="1"/>
</dbReference>
<evidence type="ECO:0000313" key="3">
    <source>
        <dbReference type="Proteomes" id="UP000031668"/>
    </source>
</evidence>
<dbReference type="AlphaFoldDB" id="A0A0C2ITZ0"/>
<evidence type="ECO:0000313" key="2">
    <source>
        <dbReference type="EMBL" id="KII60302.1"/>
    </source>
</evidence>
<dbReference type="SUPFAM" id="SSF56672">
    <property type="entry name" value="DNA/RNA polymerases"/>
    <property type="match status" value="2"/>
</dbReference>
<evidence type="ECO:0000259" key="1">
    <source>
        <dbReference type="Pfam" id="PF00078"/>
    </source>
</evidence>
<dbReference type="PANTHER" id="PTHR37984:SF5">
    <property type="entry name" value="PROTEIN NYNRIN-LIKE"/>
    <property type="match status" value="1"/>
</dbReference>
<keyword evidence="3" id="KW-1185">Reference proteome</keyword>
<sequence>MASKMIHIPVFESYDASKDNYECYFARPEQHFRSCHISGCDDKKCRLISWVGSETYSLLQKIRPGFENDCSYEEIKDLVLTTKIKENKSYEQVRSIRESMNLTSKTMKRSKPQILRSRSIRYKQFVNLLIYKNGNRAGNVLLSTTAKRVVTFQLPLEDAVPFFAKSRNIPHSLLDNVKTESDRLVSKGKIVKVNMSDWVIPIVVVPRPDGRICLCADFRDGLNSKLLTEQLPFGVSSAPALFQRYLESILVDIDDCAVYLDDIIISRSSVENHMATLHKVLKRLEVNGLAFKIDKCQFFEKNFVSLFSSNKRFPELSAYWQFPMKETDIPKTAFNLGPGHGIFEFSVMPFGLCRAHSIFHLDDIILFSRDTESHFIHVEEQQIDFLGHIVSSEGIRIDPNRNKCIIDISTTTNINELRNFLRFCSYEQKFIKTEAFLALQLFKLMKKIKIFLEGSMRSGFAEPKRKTLSFTALIDGEQLQINFANQKLNSNESNYSATDKEILAIEMMDWKRRDDSLTLFSASIESMSIPRERDEKGFVNKNKRRLVFSEFRARGLAKTIPEIDGDHYGSENRSTLYGETTFGNQNYPRLKHSLQPIKVKEVFSDWHVFDGPLLEMSPRNRYFIIFVDRLTQWIKELRLVDQRAESAARTFVDKIVWRFVLAKSIHPD</sequence>
<dbReference type="PANTHER" id="PTHR37984">
    <property type="entry name" value="PROTEIN CBG26694"/>
    <property type="match status" value="1"/>
</dbReference>
<dbReference type="InterPro" id="IPR043128">
    <property type="entry name" value="Rev_trsase/Diguanyl_cyclase"/>
</dbReference>
<dbReference type="OrthoDB" id="8947436at2759"/>
<organism evidence="2 3">
    <name type="scientific">Thelohanellus kitauei</name>
    <name type="common">Myxosporean</name>
    <dbReference type="NCBI Taxonomy" id="669202"/>
    <lineage>
        <taxon>Eukaryota</taxon>
        <taxon>Metazoa</taxon>
        <taxon>Cnidaria</taxon>
        <taxon>Myxozoa</taxon>
        <taxon>Myxosporea</taxon>
        <taxon>Bivalvulida</taxon>
        <taxon>Platysporina</taxon>
        <taxon>Myxobolidae</taxon>
        <taxon>Thelohanellus</taxon>
    </lineage>
</organism>
<gene>
    <name evidence="2" type="ORF">RF11_15334</name>
</gene>
<reference evidence="2 3" key="1">
    <citation type="journal article" date="2014" name="Genome Biol. Evol.">
        <title>The genome of the myxosporean Thelohanellus kitauei shows adaptations to nutrient acquisition within its fish host.</title>
        <authorList>
            <person name="Yang Y."/>
            <person name="Xiong J."/>
            <person name="Zhou Z."/>
            <person name="Huo F."/>
            <person name="Miao W."/>
            <person name="Ran C."/>
            <person name="Liu Y."/>
            <person name="Zhang J."/>
            <person name="Feng J."/>
            <person name="Wang M."/>
            <person name="Wang M."/>
            <person name="Wang L."/>
            <person name="Yao B."/>
        </authorList>
    </citation>
    <scope>NUCLEOTIDE SEQUENCE [LARGE SCALE GENOMIC DNA]</scope>
    <source>
        <strain evidence="2">Wuqing</strain>
    </source>
</reference>
<dbReference type="Gene3D" id="3.30.70.270">
    <property type="match status" value="1"/>
</dbReference>
<dbReference type="InterPro" id="IPR043502">
    <property type="entry name" value="DNA/RNA_pol_sf"/>
</dbReference>
<dbReference type="Proteomes" id="UP000031668">
    <property type="component" value="Unassembled WGS sequence"/>
</dbReference>